<reference evidence="1 2" key="1">
    <citation type="journal article" date="2015" name="Genome Announc.">
        <title>Expanding the biotechnology potential of lactobacilli through comparative genomics of 213 strains and associated genera.</title>
        <authorList>
            <person name="Sun Z."/>
            <person name="Harris H.M."/>
            <person name="McCann A."/>
            <person name="Guo C."/>
            <person name="Argimon S."/>
            <person name="Zhang W."/>
            <person name="Yang X."/>
            <person name="Jeffery I.B."/>
            <person name="Cooney J.C."/>
            <person name="Kagawa T.F."/>
            <person name="Liu W."/>
            <person name="Song Y."/>
            <person name="Salvetti E."/>
            <person name="Wrobel A."/>
            <person name="Rasinkangas P."/>
            <person name="Parkhill J."/>
            <person name="Rea M.C."/>
            <person name="O'Sullivan O."/>
            <person name="Ritari J."/>
            <person name="Douillard F.P."/>
            <person name="Paul Ross R."/>
            <person name="Yang R."/>
            <person name="Briner A.E."/>
            <person name="Felis G.E."/>
            <person name="de Vos W.M."/>
            <person name="Barrangou R."/>
            <person name="Klaenhammer T.R."/>
            <person name="Caufield P.W."/>
            <person name="Cui Y."/>
            <person name="Zhang H."/>
            <person name="O'Toole P.W."/>
        </authorList>
    </citation>
    <scope>NUCLEOTIDE SEQUENCE [LARGE SCALE GENOMIC DNA]</scope>
    <source>
        <strain evidence="1 2">DSM 17757</strain>
    </source>
</reference>
<protein>
    <recommendedName>
        <fullName evidence="3">DUF1048 domain-containing protein</fullName>
    </recommendedName>
</protein>
<dbReference type="AlphaFoldDB" id="A0A0R2IPC9"/>
<evidence type="ECO:0008006" key="3">
    <source>
        <dbReference type="Google" id="ProtNLM"/>
    </source>
</evidence>
<dbReference type="PATRIC" id="fig|319652.3.peg.1100"/>
<dbReference type="OrthoDB" id="2087617at2"/>
<comment type="caution">
    <text evidence="1">The sequence shown here is derived from an EMBL/GenBank/DDBJ whole genome shotgun (WGS) entry which is preliminary data.</text>
</comment>
<accession>A0A0R2IPC9</accession>
<evidence type="ECO:0000313" key="1">
    <source>
        <dbReference type="EMBL" id="KRN67001.1"/>
    </source>
</evidence>
<dbReference type="EMBL" id="JQBR01000003">
    <property type="protein sequence ID" value="KRN67001.1"/>
    <property type="molecule type" value="Genomic_DNA"/>
</dbReference>
<organism evidence="1 2">
    <name type="scientific">Pediococcus cellicola</name>
    <dbReference type="NCBI Taxonomy" id="319652"/>
    <lineage>
        <taxon>Bacteria</taxon>
        <taxon>Bacillati</taxon>
        <taxon>Bacillota</taxon>
        <taxon>Bacilli</taxon>
        <taxon>Lactobacillales</taxon>
        <taxon>Lactobacillaceae</taxon>
        <taxon>Pediococcus</taxon>
    </lineage>
</organism>
<evidence type="ECO:0000313" key="2">
    <source>
        <dbReference type="Proteomes" id="UP000051568"/>
    </source>
</evidence>
<dbReference type="RefSeq" id="WP_057749802.1">
    <property type="nucleotide sequence ID" value="NZ_BJVH01000004.1"/>
</dbReference>
<proteinExistence type="predicted"/>
<name>A0A0R2IPC9_9LACO</name>
<dbReference type="STRING" id="319652.IV80_GL001091"/>
<gene>
    <name evidence="1" type="ORF">IV80_GL001091</name>
</gene>
<dbReference type="Pfam" id="PF06304">
    <property type="entry name" value="DUF1048"/>
    <property type="match status" value="1"/>
</dbReference>
<sequence length="108" mass="12851">MFKYLKKLRQEKKAYRLYKIRIEALPPEYRHTMLALEKYLWNWAKGDGMIGLLYSILDMFEAAVADGEPIQAVVGDDIAAFADNLLREYPEETWMDKQRQKLRDSYKK</sequence>
<dbReference type="InterPro" id="IPR008316">
    <property type="entry name" value="UCP029876"/>
</dbReference>
<dbReference type="Proteomes" id="UP000051568">
    <property type="component" value="Unassembled WGS sequence"/>
</dbReference>
<keyword evidence="2" id="KW-1185">Reference proteome</keyword>
<dbReference type="SUPFAM" id="SSF158560">
    <property type="entry name" value="BH3980-like"/>
    <property type="match status" value="1"/>
</dbReference>
<dbReference type="Gene3D" id="1.10.1900.10">
    <property type="entry name" value="c-terminal domain of poly(a) binding protein"/>
    <property type="match status" value="1"/>
</dbReference>